<dbReference type="InterPro" id="IPR036322">
    <property type="entry name" value="WD40_repeat_dom_sf"/>
</dbReference>
<accession>A0A0C9WT97</accession>
<reference evidence="2" key="2">
    <citation type="submission" date="2015-01" db="EMBL/GenBank/DDBJ databases">
        <title>Evolutionary Origins and Diversification of the Mycorrhizal Mutualists.</title>
        <authorList>
            <consortium name="DOE Joint Genome Institute"/>
            <consortium name="Mycorrhizal Genomics Consortium"/>
            <person name="Kohler A."/>
            <person name="Kuo A."/>
            <person name="Nagy L.G."/>
            <person name="Floudas D."/>
            <person name="Copeland A."/>
            <person name="Barry K.W."/>
            <person name="Cichocki N."/>
            <person name="Veneault-Fourrey C."/>
            <person name="LaButti K."/>
            <person name="Lindquist E.A."/>
            <person name="Lipzen A."/>
            <person name="Lundell T."/>
            <person name="Morin E."/>
            <person name="Murat C."/>
            <person name="Riley R."/>
            <person name="Ohm R."/>
            <person name="Sun H."/>
            <person name="Tunlid A."/>
            <person name="Henrissat B."/>
            <person name="Grigoriev I.V."/>
            <person name="Hibbett D.S."/>
            <person name="Martin F."/>
        </authorList>
    </citation>
    <scope>NUCLEOTIDE SEQUENCE [LARGE SCALE GENOMIC DNA]</scope>
    <source>
        <strain evidence="2">LaAM-08-1</strain>
    </source>
</reference>
<dbReference type="Proteomes" id="UP000054477">
    <property type="component" value="Unassembled WGS sequence"/>
</dbReference>
<protein>
    <recommendedName>
        <fullName evidence="3">Methanethiol oxidase</fullName>
    </recommendedName>
</protein>
<dbReference type="AlphaFoldDB" id="A0A0C9WT97"/>
<organism evidence="1 2">
    <name type="scientific">Laccaria amethystina LaAM-08-1</name>
    <dbReference type="NCBI Taxonomy" id="1095629"/>
    <lineage>
        <taxon>Eukaryota</taxon>
        <taxon>Fungi</taxon>
        <taxon>Dikarya</taxon>
        <taxon>Basidiomycota</taxon>
        <taxon>Agaricomycotina</taxon>
        <taxon>Agaricomycetes</taxon>
        <taxon>Agaricomycetidae</taxon>
        <taxon>Agaricales</taxon>
        <taxon>Agaricineae</taxon>
        <taxon>Hydnangiaceae</taxon>
        <taxon>Laccaria</taxon>
    </lineage>
</organism>
<dbReference type="SUPFAM" id="SSF50978">
    <property type="entry name" value="WD40 repeat-like"/>
    <property type="match status" value="1"/>
</dbReference>
<dbReference type="Gene3D" id="2.130.10.10">
    <property type="entry name" value="YVTN repeat-like/Quinoprotein amine dehydrogenase"/>
    <property type="match status" value="1"/>
</dbReference>
<sequence length="408" mass="46532">MDKPPSPLLKSRIPRKTIIVDPNLFAVIDDREFRIYNLHCPLRKGIIYYHRDGTIFEHNIHSPRKHEPRIIVPKHLSRCLVKISFIPIKGNQILLFATYYGNSGSYLHLSIHEICSETRVGPALWSFNGCVDGHFDIDDLELIKSTENALGITFGVRFINHWKLFDISTTGTDASDNFPLIESGRIDVGLKLKKSWVGENSLVILSPDRHILLNADLKRGRHDETIDIHYFNSGGTNNMNFSFVTRMSIPIPWVEDLDIKIIDLWYPELAFSADGSKFAIVLNGNRVSVWDIRSKAPLKTFMEFPKPDYDDPPVRYLQFSSGNLGKEVLVFIERDDSSSLETIHVINVTSFETEEILPLNLENPGIYGGVGALFFDPNGGTLYAELYGTIYEWDLQKNKHGPEWWIGE</sequence>
<proteinExistence type="predicted"/>
<dbReference type="HOGENOM" id="CLU_031726_0_0_1"/>
<name>A0A0C9WT97_9AGAR</name>
<evidence type="ECO:0000313" key="1">
    <source>
        <dbReference type="EMBL" id="KIJ91443.1"/>
    </source>
</evidence>
<dbReference type="OrthoDB" id="3088403at2759"/>
<dbReference type="InterPro" id="IPR015943">
    <property type="entry name" value="WD40/YVTN_repeat-like_dom_sf"/>
</dbReference>
<reference evidence="1 2" key="1">
    <citation type="submission" date="2014-04" db="EMBL/GenBank/DDBJ databases">
        <authorList>
            <consortium name="DOE Joint Genome Institute"/>
            <person name="Kuo A."/>
            <person name="Kohler A."/>
            <person name="Nagy L.G."/>
            <person name="Floudas D."/>
            <person name="Copeland A."/>
            <person name="Barry K.W."/>
            <person name="Cichocki N."/>
            <person name="Veneault-Fourrey C."/>
            <person name="LaButti K."/>
            <person name="Lindquist E.A."/>
            <person name="Lipzen A."/>
            <person name="Lundell T."/>
            <person name="Morin E."/>
            <person name="Murat C."/>
            <person name="Sun H."/>
            <person name="Tunlid A."/>
            <person name="Henrissat B."/>
            <person name="Grigoriev I.V."/>
            <person name="Hibbett D.S."/>
            <person name="Martin F."/>
            <person name="Nordberg H.P."/>
            <person name="Cantor M.N."/>
            <person name="Hua S.X."/>
        </authorList>
    </citation>
    <scope>NUCLEOTIDE SEQUENCE [LARGE SCALE GENOMIC DNA]</scope>
    <source>
        <strain evidence="1 2">LaAM-08-1</strain>
    </source>
</reference>
<keyword evidence="2" id="KW-1185">Reference proteome</keyword>
<gene>
    <name evidence="1" type="ORF">K443DRAFT_115014</name>
</gene>
<evidence type="ECO:0008006" key="3">
    <source>
        <dbReference type="Google" id="ProtNLM"/>
    </source>
</evidence>
<dbReference type="STRING" id="1095629.A0A0C9WT97"/>
<dbReference type="EMBL" id="KN839006">
    <property type="protein sequence ID" value="KIJ91443.1"/>
    <property type="molecule type" value="Genomic_DNA"/>
</dbReference>
<evidence type="ECO:0000313" key="2">
    <source>
        <dbReference type="Proteomes" id="UP000054477"/>
    </source>
</evidence>